<keyword evidence="2" id="KW-0732">Signal</keyword>
<reference evidence="3" key="1">
    <citation type="journal article" date="2018" name="PLoS Negl. Trop. Dis.">
        <title>An insight into the salivary gland and fat body transcriptome of Panstrongylus lignarius (Hemiptera: Heteroptera), the main vector of Chagas disease in Peru.</title>
        <authorList>
            <person name="Nevoa J.C."/>
            <person name="Mendes M.T."/>
            <person name="da Silva M.V."/>
            <person name="Soares S.C."/>
            <person name="Oliveira C.J.F."/>
            <person name="Ribeiro J.M.C."/>
        </authorList>
    </citation>
    <scope>NUCLEOTIDE SEQUENCE</scope>
</reference>
<feature type="region of interest" description="Disordered" evidence="1">
    <location>
        <begin position="25"/>
        <end position="72"/>
    </location>
</feature>
<organism evidence="3">
    <name type="scientific">Panstrongylus lignarius</name>
    <dbReference type="NCBI Taxonomy" id="156445"/>
    <lineage>
        <taxon>Eukaryota</taxon>
        <taxon>Metazoa</taxon>
        <taxon>Ecdysozoa</taxon>
        <taxon>Arthropoda</taxon>
        <taxon>Hexapoda</taxon>
        <taxon>Insecta</taxon>
        <taxon>Pterygota</taxon>
        <taxon>Neoptera</taxon>
        <taxon>Paraneoptera</taxon>
        <taxon>Hemiptera</taxon>
        <taxon>Heteroptera</taxon>
        <taxon>Panheteroptera</taxon>
        <taxon>Cimicomorpha</taxon>
        <taxon>Reduviidae</taxon>
        <taxon>Triatominae</taxon>
        <taxon>Panstrongylus</taxon>
    </lineage>
</organism>
<protein>
    <submittedName>
        <fullName evidence="3">Putative secreted protein</fullName>
    </submittedName>
</protein>
<evidence type="ECO:0000256" key="2">
    <source>
        <dbReference type="SAM" id="SignalP"/>
    </source>
</evidence>
<dbReference type="AlphaFoldDB" id="A0A224Y1J3"/>
<name>A0A224Y1J3_9HEMI</name>
<evidence type="ECO:0000313" key="3">
    <source>
        <dbReference type="EMBL" id="JAW14920.1"/>
    </source>
</evidence>
<proteinExistence type="predicted"/>
<evidence type="ECO:0000256" key="1">
    <source>
        <dbReference type="SAM" id="MobiDB-lite"/>
    </source>
</evidence>
<feature type="chain" id="PRO_5012397929" evidence="2">
    <location>
        <begin position="21"/>
        <end position="98"/>
    </location>
</feature>
<feature type="signal peptide" evidence="2">
    <location>
        <begin position="1"/>
        <end position="20"/>
    </location>
</feature>
<dbReference type="EMBL" id="GFTR01001506">
    <property type="protein sequence ID" value="JAW14920.1"/>
    <property type="molecule type" value="Transcribed_RNA"/>
</dbReference>
<accession>A0A224Y1J3</accession>
<sequence>MKVALFFLFVIMCAITMATAKPDPDRIGDNRRAFLPTRRNSLPRHGPPPLLSRPSLDTYGRRSHIGGPGRIPLLIPHRYRRQIQGLQKRPPAGPTKNL</sequence>